<name>A0A1G6W4U5_9ACTN</name>
<gene>
    <name evidence="2" type="ORF">SAMN04489747_1327</name>
</gene>
<evidence type="ECO:0000313" key="3">
    <source>
        <dbReference type="Proteomes" id="UP000198546"/>
    </source>
</evidence>
<feature type="transmembrane region" description="Helical" evidence="1">
    <location>
        <begin position="28"/>
        <end position="48"/>
    </location>
</feature>
<keyword evidence="1" id="KW-0472">Membrane</keyword>
<protein>
    <submittedName>
        <fullName evidence="2">Uncharacterized protein</fullName>
    </submittedName>
</protein>
<sequence>MLSAPDHLIAEYTAARADETVRLRKRRMISSVVSLVLSLVISLVFFLWRRDQFEQHWEPWVLVGVATAISVVRLVAWLVAWRRAVADRRRVGTGPALVIGRFGVELHGVRMAWPQVDTMLVGPGRLGAGPEVVVRGAGQDLSVGLDHLDVRPAQLESATRIYSGGQRHIDLTRLDD</sequence>
<dbReference type="EMBL" id="LT629688">
    <property type="protein sequence ID" value="SDD60065.1"/>
    <property type="molecule type" value="Genomic_DNA"/>
</dbReference>
<keyword evidence="1" id="KW-0812">Transmembrane</keyword>
<keyword evidence="1" id="KW-1133">Transmembrane helix</keyword>
<dbReference type="OrthoDB" id="3732776at2"/>
<feature type="transmembrane region" description="Helical" evidence="1">
    <location>
        <begin position="60"/>
        <end position="80"/>
    </location>
</feature>
<evidence type="ECO:0000256" key="1">
    <source>
        <dbReference type="SAM" id="Phobius"/>
    </source>
</evidence>
<dbReference type="AlphaFoldDB" id="A0A1G6W4U5"/>
<dbReference type="RefSeq" id="WP_090591759.1">
    <property type="nucleotide sequence ID" value="NZ_LT629688.1"/>
</dbReference>
<accession>A0A1G6W4U5</accession>
<proteinExistence type="predicted"/>
<reference evidence="2 3" key="1">
    <citation type="submission" date="2016-10" db="EMBL/GenBank/DDBJ databases">
        <authorList>
            <person name="de Groot N.N."/>
        </authorList>
    </citation>
    <scope>NUCLEOTIDE SEQUENCE [LARGE SCALE GENOMIC DNA]</scope>
    <source>
        <strain evidence="2 3">MON 2.2</strain>
    </source>
</reference>
<dbReference type="STRING" id="675864.SAMN04489747_1327"/>
<keyword evidence="3" id="KW-1185">Reference proteome</keyword>
<evidence type="ECO:0000313" key="2">
    <source>
        <dbReference type="EMBL" id="SDD60065.1"/>
    </source>
</evidence>
<dbReference type="Proteomes" id="UP000198546">
    <property type="component" value="Chromosome i"/>
</dbReference>
<organism evidence="2 3">
    <name type="scientific">Auraticoccus monumenti</name>
    <dbReference type="NCBI Taxonomy" id="675864"/>
    <lineage>
        <taxon>Bacteria</taxon>
        <taxon>Bacillati</taxon>
        <taxon>Actinomycetota</taxon>
        <taxon>Actinomycetes</taxon>
        <taxon>Propionibacteriales</taxon>
        <taxon>Propionibacteriaceae</taxon>
        <taxon>Auraticoccus</taxon>
    </lineage>
</organism>